<dbReference type="Gene3D" id="1.25.40.90">
    <property type="match status" value="1"/>
</dbReference>
<comment type="subcellular location">
    <subcellularLocation>
        <location evidence="1">Membrane</location>
        <topology evidence="1">Peripheral membrane protein</topology>
    </subcellularLocation>
</comment>
<dbReference type="InterPro" id="IPR044836">
    <property type="entry name" value="TOL_plant"/>
</dbReference>
<evidence type="ECO:0000259" key="8">
    <source>
        <dbReference type="PROSITE" id="PS50909"/>
    </source>
</evidence>
<keyword evidence="10" id="KW-1185">Reference proteome</keyword>
<evidence type="ECO:0000259" key="7">
    <source>
        <dbReference type="PROSITE" id="PS50179"/>
    </source>
</evidence>
<feature type="compositionally biased region" description="Polar residues" evidence="6">
    <location>
        <begin position="424"/>
        <end position="439"/>
    </location>
</feature>
<evidence type="ECO:0000256" key="5">
    <source>
        <dbReference type="ARBA" id="ARBA00023136"/>
    </source>
</evidence>
<evidence type="ECO:0000256" key="4">
    <source>
        <dbReference type="ARBA" id="ARBA00022927"/>
    </source>
</evidence>
<feature type="compositionally biased region" description="Pro residues" evidence="6">
    <location>
        <begin position="409"/>
        <end position="418"/>
    </location>
</feature>
<feature type="region of interest" description="Disordered" evidence="6">
    <location>
        <begin position="405"/>
        <end position="439"/>
    </location>
</feature>
<dbReference type="CDD" id="cd03561">
    <property type="entry name" value="VHS"/>
    <property type="match status" value="1"/>
</dbReference>
<accession>A0A4U6VIM1</accession>
<evidence type="ECO:0000313" key="9">
    <source>
        <dbReference type="EMBL" id="TKW27943.1"/>
    </source>
</evidence>
<dbReference type="PROSITE" id="PS50909">
    <property type="entry name" value="GAT"/>
    <property type="match status" value="1"/>
</dbReference>
<feature type="region of interest" description="Disordered" evidence="6">
    <location>
        <begin position="454"/>
        <end position="509"/>
    </location>
</feature>
<dbReference type="Pfam" id="PF00790">
    <property type="entry name" value="VHS"/>
    <property type="match status" value="1"/>
</dbReference>
<dbReference type="InterPro" id="IPR038425">
    <property type="entry name" value="GAT_sf"/>
</dbReference>
<dbReference type="GO" id="GO:0005737">
    <property type="term" value="C:cytoplasm"/>
    <property type="evidence" value="ECO:0007669"/>
    <property type="project" value="UniProtKB-ARBA"/>
</dbReference>
<feature type="compositionally biased region" description="Polar residues" evidence="6">
    <location>
        <begin position="484"/>
        <end position="495"/>
    </location>
</feature>
<dbReference type="PANTHER" id="PTHR45898">
    <property type="entry name" value="TOM1-LIKE PROTEIN"/>
    <property type="match status" value="1"/>
</dbReference>
<proteinExistence type="inferred from homology"/>
<evidence type="ECO:0008006" key="11">
    <source>
        <dbReference type="Google" id="ProtNLM"/>
    </source>
</evidence>
<dbReference type="Pfam" id="PF03127">
    <property type="entry name" value="GAT"/>
    <property type="match status" value="1"/>
</dbReference>
<feature type="region of interest" description="Disordered" evidence="6">
    <location>
        <begin position="331"/>
        <end position="392"/>
    </location>
</feature>
<feature type="region of interest" description="Disordered" evidence="6">
    <location>
        <begin position="566"/>
        <end position="588"/>
    </location>
</feature>
<dbReference type="SMART" id="SM00288">
    <property type="entry name" value="VHS"/>
    <property type="match status" value="1"/>
</dbReference>
<comment type="similarity">
    <text evidence="2">Belongs to the TOM1 family.</text>
</comment>
<dbReference type="InterPro" id="IPR004152">
    <property type="entry name" value="GAT_dom"/>
</dbReference>
<evidence type="ECO:0000256" key="1">
    <source>
        <dbReference type="ARBA" id="ARBA00004170"/>
    </source>
</evidence>
<feature type="compositionally biased region" description="Polar residues" evidence="6">
    <location>
        <begin position="337"/>
        <end position="359"/>
    </location>
</feature>
<feature type="compositionally biased region" description="Low complexity" evidence="6">
    <location>
        <begin position="496"/>
        <end position="508"/>
    </location>
</feature>
<feature type="compositionally biased region" description="Low complexity" evidence="6">
    <location>
        <begin position="360"/>
        <end position="372"/>
    </location>
</feature>
<gene>
    <name evidence="9" type="ORF">SEVIR_3G291100v2</name>
</gene>
<feature type="domain" description="GAT" evidence="8">
    <location>
        <begin position="184"/>
        <end position="272"/>
    </location>
</feature>
<protein>
    <recommendedName>
        <fullName evidence="11">VHS domain-containing protein</fullName>
    </recommendedName>
</protein>
<dbReference type="CDD" id="cd14231">
    <property type="entry name" value="GAT_GGA-like_plant"/>
    <property type="match status" value="1"/>
</dbReference>
<dbReference type="InterPro" id="IPR008942">
    <property type="entry name" value="ENTH_VHS"/>
</dbReference>
<evidence type="ECO:0000256" key="6">
    <source>
        <dbReference type="SAM" id="MobiDB-lite"/>
    </source>
</evidence>
<dbReference type="AlphaFoldDB" id="A0A4U6VIM1"/>
<dbReference type="Proteomes" id="UP000298652">
    <property type="component" value="Chromosome 3"/>
</dbReference>
<dbReference type="PROSITE" id="PS50179">
    <property type="entry name" value="VHS"/>
    <property type="match status" value="1"/>
</dbReference>
<dbReference type="InterPro" id="IPR014645">
    <property type="entry name" value="TOM1"/>
</dbReference>
<dbReference type="GO" id="GO:0035091">
    <property type="term" value="F:phosphatidylinositol binding"/>
    <property type="evidence" value="ECO:0007669"/>
    <property type="project" value="InterPro"/>
</dbReference>
<reference evidence="9" key="1">
    <citation type="submission" date="2019-03" db="EMBL/GenBank/DDBJ databases">
        <title>WGS assembly of Setaria viridis.</title>
        <authorList>
            <person name="Huang P."/>
            <person name="Jenkins J."/>
            <person name="Grimwood J."/>
            <person name="Barry K."/>
            <person name="Healey A."/>
            <person name="Mamidi S."/>
            <person name="Sreedasyam A."/>
            <person name="Shu S."/>
            <person name="Feldman M."/>
            <person name="Wu J."/>
            <person name="Yu Y."/>
            <person name="Chen C."/>
            <person name="Johnson J."/>
            <person name="Rokhsar D."/>
            <person name="Baxter I."/>
            <person name="Schmutz J."/>
            <person name="Brutnell T."/>
            <person name="Kellogg E."/>
        </authorList>
    </citation>
    <scope>NUCLEOTIDE SEQUENCE [LARGE SCALE GENOMIC DNA]</scope>
</reference>
<dbReference type="GO" id="GO:0043130">
    <property type="term" value="F:ubiquitin binding"/>
    <property type="evidence" value="ECO:0007669"/>
    <property type="project" value="InterPro"/>
</dbReference>
<keyword evidence="5" id="KW-0472">Membrane</keyword>
<keyword evidence="4" id="KW-0653">Protein transport</keyword>
<evidence type="ECO:0000256" key="3">
    <source>
        <dbReference type="ARBA" id="ARBA00022448"/>
    </source>
</evidence>
<keyword evidence="3" id="KW-0813">Transport</keyword>
<name>A0A4U6VIM1_SETVI</name>
<dbReference type="GO" id="GO:0043328">
    <property type="term" value="P:protein transport to vacuole involved in ubiquitin-dependent protein catabolic process via the multivesicular body sorting pathway"/>
    <property type="evidence" value="ECO:0007669"/>
    <property type="project" value="InterPro"/>
</dbReference>
<dbReference type="OMA" id="KHDAMAS"/>
<sequence length="588" mass="63348">MAAAVRVDKATNELLLGPDWTLNIDICDAVNSDHGQAKEVIKALKKRIQHKNANVQFLALTLLETLIKNCGDRVHVQVIERNILDEMMKIVKKKADMQVRDKILTLLDSWQEAFGGPGGKHPHYYWAYAELKRAGVEFPKRSPDAAPVFTPPVTRPASLPSYLQAGYGMQVNSSLTLDEVMSSNGASLSMPDLERMLGAAELLGEMLRAVDPNDHDAVNDEIITELVNQCRSDQKKILSLVSSLRDEELLGQALDLNDKLQILLEKHDAMASGSPLPAEVTDVVSELPAGTTPNLGEKVAPTAAVTPTMVSTNVLNDEEEEDEDDEFSLLARRNSRFRPTNSESASPSLGTYSSTIHEGTSSSAASVPSTTSYVPSNALSLPDPPAPVRTSPEDQVMSDLLALTISSNPSPPYTPITPEPALNQGGSTASHPQPYNVNQGHATANYVAPWAQPQSQAAGIQQQTPSQSQLPYNSLAYPPPPWASQDSMESNPFVVSSSQHQSSSNSPINVPPNLRPLQQSQSFAVPLRTASLDSPINGNLKQPLSAGARRPSYVSSNKFFDDLFERNSDGSLKVGGTVGSGTSSPYKA</sequence>
<dbReference type="FunFam" id="1.25.40.90:FF:000028">
    <property type="entry name" value="TOM1-like protein 2"/>
    <property type="match status" value="1"/>
</dbReference>
<dbReference type="EMBL" id="CM016554">
    <property type="protein sequence ID" value="TKW27943.1"/>
    <property type="molecule type" value="Genomic_DNA"/>
</dbReference>
<dbReference type="InterPro" id="IPR002014">
    <property type="entry name" value="VHS_dom"/>
</dbReference>
<dbReference type="GO" id="GO:0016020">
    <property type="term" value="C:membrane"/>
    <property type="evidence" value="ECO:0007669"/>
    <property type="project" value="UniProtKB-SubCell"/>
</dbReference>
<dbReference type="SUPFAM" id="SSF89009">
    <property type="entry name" value="GAT-like domain"/>
    <property type="match status" value="1"/>
</dbReference>
<organism evidence="9 10">
    <name type="scientific">Setaria viridis</name>
    <name type="common">Green bristlegrass</name>
    <name type="synonym">Setaria italica subsp. viridis</name>
    <dbReference type="NCBI Taxonomy" id="4556"/>
    <lineage>
        <taxon>Eukaryota</taxon>
        <taxon>Viridiplantae</taxon>
        <taxon>Streptophyta</taxon>
        <taxon>Embryophyta</taxon>
        <taxon>Tracheophyta</taxon>
        <taxon>Spermatophyta</taxon>
        <taxon>Magnoliopsida</taxon>
        <taxon>Liliopsida</taxon>
        <taxon>Poales</taxon>
        <taxon>Poaceae</taxon>
        <taxon>PACMAD clade</taxon>
        <taxon>Panicoideae</taxon>
        <taxon>Panicodae</taxon>
        <taxon>Paniceae</taxon>
        <taxon>Cenchrinae</taxon>
        <taxon>Setaria</taxon>
    </lineage>
</organism>
<dbReference type="PIRSF" id="PIRSF036948">
    <property type="entry name" value="TOM1"/>
    <property type="match status" value="1"/>
</dbReference>
<feature type="compositionally biased region" description="Low complexity" evidence="6">
    <location>
        <begin position="454"/>
        <end position="463"/>
    </location>
</feature>
<dbReference type="PANTHER" id="PTHR45898:SF2">
    <property type="entry name" value="TOM1-LIKE PROTEIN 6"/>
    <property type="match status" value="1"/>
</dbReference>
<dbReference type="Gramene" id="TKW27943">
    <property type="protein sequence ID" value="TKW27943"/>
    <property type="gene ID" value="SEVIR_3G291100v2"/>
</dbReference>
<feature type="domain" description="VHS" evidence="7">
    <location>
        <begin position="10"/>
        <end position="139"/>
    </location>
</feature>
<dbReference type="SUPFAM" id="SSF48464">
    <property type="entry name" value="ENTH/VHS domain"/>
    <property type="match status" value="1"/>
</dbReference>
<evidence type="ECO:0000313" key="10">
    <source>
        <dbReference type="Proteomes" id="UP000298652"/>
    </source>
</evidence>
<dbReference type="Gene3D" id="1.20.58.160">
    <property type="match status" value="1"/>
</dbReference>
<evidence type="ECO:0000256" key="2">
    <source>
        <dbReference type="ARBA" id="ARBA00007708"/>
    </source>
</evidence>